<sequence>MGARVMAWWRARVVAPVRRACRLAVAAARARVRKGECGVVNLHQDVQTCGYHDVQVMWDMLSSDKEAAAVAASTQPTQPRRRKRPSFWRLPPSFWPARLPHAAAVQ</sequence>
<reference evidence="1" key="2">
    <citation type="submission" date="2020-10" db="EMBL/GenBank/DDBJ databases">
        <authorList>
            <person name="Scholz U."/>
            <person name="Mascher M."/>
            <person name="Fiebig A."/>
        </authorList>
    </citation>
    <scope>NUCLEOTIDE SEQUENCE [LARGE SCALE GENOMIC DNA]</scope>
    <source>
        <strain evidence="1">cv. Morex</strain>
    </source>
</reference>
<dbReference type="EnsemblPlants" id="HORVU.MOREX.r3.7HG0740200.1">
    <property type="protein sequence ID" value="HORVU.MOREX.r3.7HG0740200.1"/>
    <property type="gene ID" value="HORVU.MOREX.r3.7HG0740200"/>
</dbReference>
<organism evidence="1 2">
    <name type="scientific">Hordeum vulgare subsp. vulgare</name>
    <name type="common">Domesticated barley</name>
    <dbReference type="NCBI Taxonomy" id="112509"/>
    <lineage>
        <taxon>Eukaryota</taxon>
        <taxon>Viridiplantae</taxon>
        <taxon>Streptophyta</taxon>
        <taxon>Embryophyta</taxon>
        <taxon>Tracheophyta</taxon>
        <taxon>Spermatophyta</taxon>
        <taxon>Magnoliopsida</taxon>
        <taxon>Liliopsida</taxon>
        <taxon>Poales</taxon>
        <taxon>Poaceae</taxon>
        <taxon>BOP clade</taxon>
        <taxon>Pooideae</taxon>
        <taxon>Triticodae</taxon>
        <taxon>Triticeae</taxon>
        <taxon>Hordeinae</taxon>
        <taxon>Hordeum</taxon>
    </lineage>
</organism>
<dbReference type="Gramene" id="HORVU.MOREX.r3.7HG0740200.1">
    <property type="protein sequence ID" value="HORVU.MOREX.r3.7HG0740200.1"/>
    <property type="gene ID" value="HORVU.MOREX.r3.7HG0740200"/>
</dbReference>
<dbReference type="KEGG" id="hvg:123410463"/>
<name>A0A8I6Z0A5_HORVV</name>
<proteinExistence type="predicted"/>
<dbReference type="Proteomes" id="UP000011116">
    <property type="component" value="Chromosome 7H"/>
</dbReference>
<reference evidence="2" key="1">
    <citation type="journal article" date="2012" name="Nature">
        <title>A physical, genetic and functional sequence assembly of the barley genome.</title>
        <authorList>
            <consortium name="The International Barley Genome Sequencing Consortium"/>
            <person name="Mayer K.F."/>
            <person name="Waugh R."/>
            <person name="Brown J.W."/>
            <person name="Schulman A."/>
            <person name="Langridge P."/>
            <person name="Platzer M."/>
            <person name="Fincher G.B."/>
            <person name="Muehlbauer G.J."/>
            <person name="Sato K."/>
            <person name="Close T.J."/>
            <person name="Wise R.P."/>
            <person name="Stein N."/>
        </authorList>
    </citation>
    <scope>NUCLEOTIDE SEQUENCE [LARGE SCALE GENOMIC DNA]</scope>
    <source>
        <strain evidence="2">cv. Morex</strain>
    </source>
</reference>
<dbReference type="Gramene" id="HORVU.MOREX.r2.7HG0613970.1">
    <property type="protein sequence ID" value="HORVU.MOREX.r2.7HG0613970.1"/>
    <property type="gene ID" value="HORVU.MOREX.r2.7HG0613970"/>
</dbReference>
<evidence type="ECO:0000313" key="2">
    <source>
        <dbReference type="Proteomes" id="UP000011116"/>
    </source>
</evidence>
<reference evidence="1" key="3">
    <citation type="submission" date="2022-01" db="UniProtKB">
        <authorList>
            <consortium name="EnsemblPlants"/>
        </authorList>
    </citation>
    <scope>IDENTIFICATION</scope>
    <source>
        <strain evidence="1">subsp. vulgare</strain>
    </source>
</reference>
<dbReference type="RefSeq" id="XP_044959346.1">
    <property type="nucleotide sequence ID" value="XM_045103411.1"/>
</dbReference>
<dbReference type="PANTHER" id="PTHR33181">
    <property type="entry name" value="OS01G0778500 PROTEIN"/>
    <property type="match status" value="1"/>
</dbReference>
<dbReference type="PANTHER" id="PTHR33181:SF49">
    <property type="entry name" value="OSJNBA0041A02.21-LIKE PROTEIN"/>
    <property type="match status" value="1"/>
</dbReference>
<gene>
    <name evidence="1" type="primary">LOC123410463</name>
</gene>
<dbReference type="AlphaFoldDB" id="A0A8I6Z0A5"/>
<evidence type="ECO:0000313" key="1">
    <source>
        <dbReference type="EnsemblPlants" id="HORVU.MOREX.r3.7HG0740200.1"/>
    </source>
</evidence>
<accession>A0A8I6Z0A5</accession>
<dbReference type="GeneID" id="123410463"/>
<dbReference type="OrthoDB" id="689242at2759"/>
<keyword evidence="2" id="KW-1185">Reference proteome</keyword>
<protein>
    <submittedName>
        <fullName evidence="1">Uncharacterized protein</fullName>
    </submittedName>
</protein>